<dbReference type="EMBL" id="JANUBF010000028">
    <property type="protein sequence ID" value="MCS4037871.1"/>
    <property type="molecule type" value="Genomic_DNA"/>
</dbReference>
<proteinExistence type="predicted"/>
<dbReference type="InterPro" id="IPR007367">
    <property type="entry name" value="DUF433"/>
</dbReference>
<dbReference type="PANTHER" id="PTHR34849:SF1">
    <property type="entry name" value="SLR0770 PROTEIN"/>
    <property type="match status" value="1"/>
</dbReference>
<comment type="caution">
    <text evidence="1">The sequence shown here is derived from an EMBL/GenBank/DDBJ whole genome shotgun (WGS) entry which is preliminary data.</text>
</comment>
<dbReference type="Pfam" id="PF04255">
    <property type="entry name" value="DUF433"/>
    <property type="match status" value="1"/>
</dbReference>
<organism evidence="1 2">
    <name type="scientific">Salinibacter ruber</name>
    <dbReference type="NCBI Taxonomy" id="146919"/>
    <lineage>
        <taxon>Bacteria</taxon>
        <taxon>Pseudomonadati</taxon>
        <taxon>Rhodothermota</taxon>
        <taxon>Rhodothermia</taxon>
        <taxon>Rhodothermales</taxon>
        <taxon>Salinibacteraceae</taxon>
        <taxon>Salinibacter</taxon>
    </lineage>
</organism>
<protein>
    <submittedName>
        <fullName evidence="1">Uncharacterized protein (DUF433 family)</fullName>
    </submittedName>
</protein>
<dbReference type="AlphaFoldDB" id="A0A9X3A036"/>
<reference evidence="1" key="1">
    <citation type="submission" date="2022-08" db="EMBL/GenBank/DDBJ databases">
        <title>Genomic Encyclopedia of Type Strains, Phase V (KMG-V): Genome sequencing to study the core and pangenomes of soil and plant-associated prokaryotes.</title>
        <authorList>
            <person name="Whitman W."/>
        </authorList>
    </citation>
    <scope>NUCLEOTIDE SEQUENCE</scope>
    <source>
        <strain evidence="1">SP3012</strain>
    </source>
</reference>
<dbReference type="InterPro" id="IPR036388">
    <property type="entry name" value="WH-like_DNA-bd_sf"/>
</dbReference>
<dbReference type="Gene3D" id="1.10.10.10">
    <property type="entry name" value="Winged helix-like DNA-binding domain superfamily/Winged helix DNA-binding domain"/>
    <property type="match status" value="1"/>
</dbReference>
<gene>
    <name evidence="1" type="ORF">GGQ01_002960</name>
</gene>
<sequence length="99" mass="11314">MSLDQRIEQTDGICGGKPRIVGHRITVQDVVVWHERLGWSVDQIASEYDLSLADVYAALAYYFAHREEIDRSIEESRAFIEKIKTEQSSEQTELLAEDG</sequence>
<evidence type="ECO:0000313" key="1">
    <source>
        <dbReference type="EMBL" id="MCS4037871.1"/>
    </source>
</evidence>
<dbReference type="Proteomes" id="UP001155040">
    <property type="component" value="Unassembled WGS sequence"/>
</dbReference>
<dbReference type="InterPro" id="IPR009057">
    <property type="entry name" value="Homeodomain-like_sf"/>
</dbReference>
<dbReference type="PANTHER" id="PTHR34849">
    <property type="entry name" value="SSL5025 PROTEIN"/>
    <property type="match status" value="1"/>
</dbReference>
<name>A0A9X3A036_9BACT</name>
<dbReference type="SUPFAM" id="SSF46689">
    <property type="entry name" value="Homeodomain-like"/>
    <property type="match status" value="1"/>
</dbReference>
<evidence type="ECO:0000313" key="2">
    <source>
        <dbReference type="Proteomes" id="UP001155040"/>
    </source>
</evidence>
<dbReference type="RefSeq" id="WP_259091191.1">
    <property type="nucleotide sequence ID" value="NZ_JANTZY010000026.1"/>
</dbReference>
<accession>A0A9X3A036</accession>